<feature type="binding site" evidence="10">
    <location>
        <begin position="230"/>
        <end position="235"/>
    </location>
    <ligand>
        <name>GTP</name>
        <dbReference type="ChEBI" id="CHEBI:37565"/>
    </ligand>
</feature>
<feature type="domain" description="TrmE-type G" evidence="12">
    <location>
        <begin position="220"/>
        <end position="379"/>
    </location>
</feature>
<feature type="binding site" evidence="10">
    <location>
        <position position="85"/>
    </location>
    <ligand>
        <name>(6S)-5-formyl-5,6,7,8-tetrahydrofolate</name>
        <dbReference type="ChEBI" id="CHEBI:57457"/>
    </ligand>
</feature>
<dbReference type="GO" id="GO:0003924">
    <property type="term" value="F:GTPase activity"/>
    <property type="evidence" value="ECO:0007669"/>
    <property type="project" value="UniProtKB-UniRule"/>
</dbReference>
<keyword evidence="7 10" id="KW-0460">Magnesium</keyword>
<evidence type="ECO:0000256" key="8">
    <source>
        <dbReference type="ARBA" id="ARBA00022958"/>
    </source>
</evidence>
<comment type="similarity">
    <text evidence="1 10 11">Belongs to the TRAFAC class TrmE-Era-EngA-EngB-Septin-like GTPase superfamily. TrmE GTPase family.</text>
</comment>
<dbReference type="CDD" id="cd14858">
    <property type="entry name" value="TrmE_N"/>
    <property type="match status" value="1"/>
</dbReference>
<dbReference type="FunFam" id="3.30.1360.120:FF:000003">
    <property type="entry name" value="tRNA modification GTPase MnmE"/>
    <property type="match status" value="1"/>
</dbReference>
<dbReference type="EC" id="3.6.-.-" evidence="10"/>
<evidence type="ECO:0000256" key="10">
    <source>
        <dbReference type="HAMAP-Rule" id="MF_00379"/>
    </source>
</evidence>
<dbReference type="SUPFAM" id="SSF52540">
    <property type="entry name" value="P-loop containing nucleoside triphosphate hydrolases"/>
    <property type="match status" value="1"/>
</dbReference>
<comment type="function">
    <text evidence="10">Exhibits a very high intrinsic GTPase hydrolysis rate. Involved in the addition of a carboxymethylaminomethyl (cmnm) group at the wobble position (U34) of certain tRNAs, forming tRNA-cmnm(5)s(2)U34.</text>
</comment>
<dbReference type="Gene3D" id="3.40.50.300">
    <property type="entry name" value="P-loop containing nucleotide triphosphate hydrolases"/>
    <property type="match status" value="1"/>
</dbReference>
<dbReference type="InterPro" id="IPR031168">
    <property type="entry name" value="G_TrmE"/>
</dbReference>
<dbReference type="Pfam" id="PF10396">
    <property type="entry name" value="TrmE_N"/>
    <property type="match status" value="1"/>
</dbReference>
<keyword evidence="6 10" id="KW-0378">Hydrolase</keyword>
<dbReference type="EMBL" id="RHHT01000033">
    <property type="protein sequence ID" value="RNB77007.1"/>
    <property type="molecule type" value="Genomic_DNA"/>
</dbReference>
<dbReference type="Pfam" id="PF01926">
    <property type="entry name" value="MMR_HSR1"/>
    <property type="match status" value="1"/>
</dbReference>
<feature type="binding site" evidence="10">
    <location>
        <position position="124"/>
    </location>
    <ligand>
        <name>(6S)-5-formyl-5,6,7,8-tetrahydrofolate</name>
        <dbReference type="ChEBI" id="CHEBI:57457"/>
    </ligand>
</feature>
<keyword evidence="9 10" id="KW-0342">GTP-binding</keyword>
<dbReference type="GO" id="GO:0046872">
    <property type="term" value="F:metal ion binding"/>
    <property type="evidence" value="ECO:0007669"/>
    <property type="project" value="UniProtKB-KW"/>
</dbReference>
<evidence type="ECO:0000256" key="5">
    <source>
        <dbReference type="ARBA" id="ARBA00022741"/>
    </source>
</evidence>
<keyword evidence="2 10" id="KW-0963">Cytoplasm</keyword>
<dbReference type="InterPro" id="IPR025867">
    <property type="entry name" value="MnmE_helical"/>
</dbReference>
<sequence length="458" mass="51089">MKFDTIAAVATPMGEGGIAVIRVSGPEAIEVVDNIYKGKRKLSTVDTHTIHYGHLVDPQTGDLVEEVLVSVMKAPRTFTREDVVEVNCHGGIVSVERVLELILEHGARLAEPGEFTKRAFLNGRVDLSQAEAVIDLIRAKTDRAMKVALHQVEGKLSRLIRNLRQNLIEAMAHIEVTLDYPEHDVEEFTQNFLREKCLEVREEVGRLLQTAKQGKILREGLSTAIIGRPNVGKSSLLNSLVQEEKAIVTDVAGTTRDVIEEYVNVRGVPLRLIDTAGIRETEDVVEKIGVEKSRQLLQKADLVLLVVNYNEPLSPDDYAIFETAKGFSVIVIVNKFDLPQKIDLEEVKRHFPDQPLIMTSAKMEQGIELLEKAIADIFFAGRVQQDDLTYVSNARHIHLLRQAERAIDDALAGIDQLMPVDMIQIDIKKAWELLGEVIGESVGEDLIDQIFSQFCLGK</sequence>
<feature type="binding site" evidence="10">
    <location>
        <position position="22"/>
    </location>
    <ligand>
        <name>(6S)-5-formyl-5,6,7,8-tetrahydrofolate</name>
        <dbReference type="ChEBI" id="CHEBI:57457"/>
    </ligand>
</feature>
<keyword evidence="8 10" id="KW-0630">Potassium</keyword>
<name>A0A3M8CNX0_9BACL</name>
<dbReference type="InterPro" id="IPR006073">
    <property type="entry name" value="GTP-bd"/>
</dbReference>
<keyword evidence="4 10" id="KW-0479">Metal-binding</keyword>
<comment type="caution">
    <text evidence="10">Lacks conserved residue(s) required for the propagation of feature annotation.</text>
</comment>
<proteinExistence type="inferred from homology"/>
<feature type="binding site" evidence="10">
    <location>
        <position position="255"/>
    </location>
    <ligand>
        <name>Mg(2+)</name>
        <dbReference type="ChEBI" id="CHEBI:18420"/>
    </ligand>
</feature>
<evidence type="ECO:0000256" key="2">
    <source>
        <dbReference type="ARBA" id="ARBA00022490"/>
    </source>
</evidence>
<dbReference type="PROSITE" id="PS51709">
    <property type="entry name" value="G_TRME"/>
    <property type="match status" value="1"/>
</dbReference>
<feature type="binding site" evidence="10">
    <location>
        <position position="254"/>
    </location>
    <ligand>
        <name>K(+)</name>
        <dbReference type="ChEBI" id="CHEBI:29103"/>
    </ligand>
</feature>
<dbReference type="PANTHER" id="PTHR42714">
    <property type="entry name" value="TRNA MODIFICATION GTPASE GTPBP3"/>
    <property type="match status" value="1"/>
</dbReference>
<dbReference type="GO" id="GO:0005829">
    <property type="term" value="C:cytosol"/>
    <property type="evidence" value="ECO:0007669"/>
    <property type="project" value="TreeGrafter"/>
</dbReference>
<keyword evidence="3 10" id="KW-0819">tRNA processing</keyword>
<evidence type="ECO:0000256" key="7">
    <source>
        <dbReference type="ARBA" id="ARBA00022842"/>
    </source>
</evidence>
<organism evidence="13 14">
    <name type="scientific">Brevibacillus panacihumi</name>
    <dbReference type="NCBI Taxonomy" id="497735"/>
    <lineage>
        <taxon>Bacteria</taxon>
        <taxon>Bacillati</taxon>
        <taxon>Bacillota</taxon>
        <taxon>Bacilli</taxon>
        <taxon>Bacillales</taxon>
        <taxon>Paenibacillaceae</taxon>
        <taxon>Brevibacillus</taxon>
    </lineage>
</organism>
<dbReference type="GO" id="GO:0042802">
    <property type="term" value="F:identical protein binding"/>
    <property type="evidence" value="ECO:0007669"/>
    <property type="project" value="UniProtKB-ARBA"/>
</dbReference>
<dbReference type="InterPro" id="IPR018948">
    <property type="entry name" value="GTP-bd_TrmE_N"/>
</dbReference>
<comment type="subcellular location">
    <subcellularLocation>
        <location evidence="10">Cytoplasm</location>
    </subcellularLocation>
</comment>
<evidence type="ECO:0000256" key="9">
    <source>
        <dbReference type="ARBA" id="ARBA00023134"/>
    </source>
</evidence>
<dbReference type="NCBIfam" id="TIGR00231">
    <property type="entry name" value="small_GTP"/>
    <property type="match status" value="1"/>
</dbReference>
<evidence type="ECO:0000313" key="13">
    <source>
        <dbReference type="EMBL" id="RNB77007.1"/>
    </source>
</evidence>
<accession>A0A3M8CNX0</accession>
<evidence type="ECO:0000259" key="12">
    <source>
        <dbReference type="PROSITE" id="PS51709"/>
    </source>
</evidence>
<evidence type="ECO:0000256" key="1">
    <source>
        <dbReference type="ARBA" id="ARBA00011043"/>
    </source>
</evidence>
<comment type="caution">
    <text evidence="13">The sequence shown here is derived from an EMBL/GenBank/DDBJ whole genome shotgun (WGS) entry which is preliminary data.</text>
</comment>
<dbReference type="HAMAP" id="MF_00379">
    <property type="entry name" value="GTPase_MnmE"/>
    <property type="match status" value="1"/>
</dbReference>
<evidence type="ECO:0000313" key="14">
    <source>
        <dbReference type="Proteomes" id="UP000281915"/>
    </source>
</evidence>
<dbReference type="SUPFAM" id="SSF116878">
    <property type="entry name" value="TrmE connector domain"/>
    <property type="match status" value="1"/>
</dbReference>
<dbReference type="GO" id="GO:0005525">
    <property type="term" value="F:GTP binding"/>
    <property type="evidence" value="ECO:0007669"/>
    <property type="project" value="UniProtKB-UniRule"/>
</dbReference>
<dbReference type="InterPro" id="IPR005225">
    <property type="entry name" value="Small_GTP-bd"/>
</dbReference>
<feature type="binding site" evidence="10">
    <location>
        <begin position="274"/>
        <end position="277"/>
    </location>
    <ligand>
        <name>GTP</name>
        <dbReference type="ChEBI" id="CHEBI:37565"/>
    </ligand>
</feature>
<protein>
    <recommendedName>
        <fullName evidence="10">tRNA modification GTPase MnmE</fullName>
        <ecNumber evidence="10">3.6.-.-</ecNumber>
    </recommendedName>
</protein>
<feature type="binding site" evidence="10">
    <location>
        <position position="458"/>
    </location>
    <ligand>
        <name>(6S)-5-formyl-5,6,7,8-tetrahydrofolate</name>
        <dbReference type="ChEBI" id="CHEBI:57457"/>
    </ligand>
</feature>
<dbReference type="AlphaFoldDB" id="A0A3M8CNX0"/>
<feature type="binding site" evidence="10">
    <location>
        <position position="234"/>
    </location>
    <ligand>
        <name>Mg(2+)</name>
        <dbReference type="ChEBI" id="CHEBI:18420"/>
    </ligand>
</feature>
<comment type="cofactor">
    <cofactor evidence="10">
        <name>K(+)</name>
        <dbReference type="ChEBI" id="CHEBI:29103"/>
    </cofactor>
    <text evidence="10">Binds 1 potassium ion per subunit.</text>
</comment>
<feature type="binding site" evidence="10">
    <location>
        <position position="251"/>
    </location>
    <ligand>
        <name>K(+)</name>
        <dbReference type="ChEBI" id="CHEBI:29103"/>
    </ligand>
</feature>
<dbReference type="PANTHER" id="PTHR42714:SF2">
    <property type="entry name" value="TRNA MODIFICATION GTPASE GTPBP3, MITOCHONDRIAL"/>
    <property type="match status" value="1"/>
</dbReference>
<feature type="binding site" evidence="10">
    <location>
        <position position="230"/>
    </location>
    <ligand>
        <name>K(+)</name>
        <dbReference type="ChEBI" id="CHEBI:29103"/>
    </ligand>
</feature>
<dbReference type="GO" id="GO:0002098">
    <property type="term" value="P:tRNA wobble uridine modification"/>
    <property type="evidence" value="ECO:0007669"/>
    <property type="project" value="TreeGrafter"/>
</dbReference>
<reference evidence="13 14" key="1">
    <citation type="submission" date="2018-10" db="EMBL/GenBank/DDBJ databases">
        <title>Phylogenomics of Brevibacillus.</title>
        <authorList>
            <person name="Dunlap C."/>
        </authorList>
    </citation>
    <scope>NUCLEOTIDE SEQUENCE [LARGE SCALE GENOMIC DNA]</scope>
    <source>
        <strain evidence="13 14">JCM 15085</strain>
    </source>
</reference>
<evidence type="ECO:0000256" key="4">
    <source>
        <dbReference type="ARBA" id="ARBA00022723"/>
    </source>
</evidence>
<feature type="binding site" evidence="10">
    <location>
        <begin position="249"/>
        <end position="255"/>
    </location>
    <ligand>
        <name>GTP</name>
        <dbReference type="ChEBI" id="CHEBI:37565"/>
    </ligand>
</feature>
<dbReference type="Gene3D" id="3.30.1360.120">
    <property type="entry name" value="Probable tRNA modification gtpase trme, domain 1"/>
    <property type="match status" value="1"/>
</dbReference>
<dbReference type="GO" id="GO:0030488">
    <property type="term" value="P:tRNA methylation"/>
    <property type="evidence" value="ECO:0007669"/>
    <property type="project" value="TreeGrafter"/>
</dbReference>
<comment type="subunit">
    <text evidence="10">Homodimer. Heterotetramer of two MnmE and two MnmG subunits.</text>
</comment>
<gene>
    <name evidence="10 13" type="primary">mnmE</name>
    <name evidence="10" type="synonym">trmE</name>
    <name evidence="13" type="ORF">EDM58_16545</name>
</gene>
<dbReference type="InterPro" id="IPR004520">
    <property type="entry name" value="GTPase_MnmE"/>
</dbReference>
<dbReference type="CDD" id="cd04164">
    <property type="entry name" value="trmE"/>
    <property type="match status" value="1"/>
</dbReference>
<evidence type="ECO:0000256" key="3">
    <source>
        <dbReference type="ARBA" id="ARBA00022694"/>
    </source>
</evidence>
<evidence type="ECO:0000256" key="6">
    <source>
        <dbReference type="ARBA" id="ARBA00022801"/>
    </source>
</evidence>
<dbReference type="Pfam" id="PF12631">
    <property type="entry name" value="MnmE_helical"/>
    <property type="match status" value="1"/>
</dbReference>
<dbReference type="NCBIfam" id="TIGR00450">
    <property type="entry name" value="mnmE_trmE_thdF"/>
    <property type="match status" value="1"/>
</dbReference>
<dbReference type="FunFam" id="3.40.50.300:FF:000494">
    <property type="entry name" value="tRNA modification GTPase MnmE"/>
    <property type="match status" value="1"/>
</dbReference>
<dbReference type="Gene3D" id="1.20.120.430">
    <property type="entry name" value="tRNA modification GTPase MnmE domain 2"/>
    <property type="match status" value="1"/>
</dbReference>
<dbReference type="InterPro" id="IPR027368">
    <property type="entry name" value="MnmE_dom2"/>
</dbReference>
<keyword evidence="5 10" id="KW-0547">Nucleotide-binding</keyword>
<dbReference type="Proteomes" id="UP000281915">
    <property type="component" value="Unassembled WGS sequence"/>
</dbReference>
<dbReference type="RefSeq" id="WP_122914319.1">
    <property type="nucleotide sequence ID" value="NZ_RHHT01000033.1"/>
</dbReference>
<dbReference type="InterPro" id="IPR027266">
    <property type="entry name" value="TrmE/GcvT-like"/>
</dbReference>
<dbReference type="NCBIfam" id="NF003661">
    <property type="entry name" value="PRK05291.1-3"/>
    <property type="match status" value="1"/>
</dbReference>
<evidence type="ECO:0000256" key="11">
    <source>
        <dbReference type="RuleBase" id="RU003313"/>
    </source>
</evidence>
<dbReference type="PRINTS" id="PR00449">
    <property type="entry name" value="RASTRNSFRMNG"/>
</dbReference>
<dbReference type="InterPro" id="IPR027417">
    <property type="entry name" value="P-loop_NTPase"/>
</dbReference>
<feature type="binding site" evidence="10">
    <location>
        <position position="249"/>
    </location>
    <ligand>
        <name>K(+)</name>
        <dbReference type="ChEBI" id="CHEBI:29103"/>
    </ligand>
</feature>